<proteinExistence type="predicted"/>
<dbReference type="AlphaFoldDB" id="A0A328Q8K8"/>
<evidence type="ECO:0000259" key="2">
    <source>
        <dbReference type="PROSITE" id="PS51379"/>
    </source>
</evidence>
<dbReference type="EMBL" id="NGJK01000042">
    <property type="protein sequence ID" value="RAP03149.1"/>
    <property type="molecule type" value="Genomic_DNA"/>
</dbReference>
<dbReference type="Pfam" id="PF13459">
    <property type="entry name" value="Fer4_15"/>
    <property type="match status" value="1"/>
</dbReference>
<name>A0A328Q8K8_9EURY</name>
<dbReference type="Proteomes" id="UP000248557">
    <property type="component" value="Unassembled WGS sequence"/>
</dbReference>
<dbReference type="InterPro" id="IPR017896">
    <property type="entry name" value="4Fe4S_Fe-S-bd"/>
</dbReference>
<evidence type="ECO:0000313" key="3">
    <source>
        <dbReference type="EMBL" id="RAP03149.1"/>
    </source>
</evidence>
<sequence length="71" mass="7968">MVEIVLDRDECTSCGNCVEVDDSLFTFDSDDKATMIGSERDDGMEEIEVDDPTKYQEAADKCKGECIEVYD</sequence>
<comment type="caution">
    <text evidence="3">The sequence shown here is derived from an EMBL/GenBank/DDBJ whole genome shotgun (WGS) entry which is preliminary data.</text>
</comment>
<dbReference type="PROSITE" id="PS51379">
    <property type="entry name" value="4FE4S_FER_2"/>
    <property type="match status" value="1"/>
</dbReference>
<feature type="domain" description="4Fe-4S ferredoxin-type" evidence="2">
    <location>
        <begin position="2"/>
        <end position="32"/>
    </location>
</feature>
<dbReference type="PANTHER" id="PTHR39163:SF1">
    <property type="entry name" value="FERREDOXIN"/>
    <property type="match status" value="1"/>
</dbReference>
<evidence type="ECO:0000256" key="1">
    <source>
        <dbReference type="ARBA" id="ARBA00001966"/>
    </source>
</evidence>
<accession>A0A328Q8K8</accession>
<dbReference type="PANTHER" id="PTHR39163">
    <property type="entry name" value="FERREDOXIN"/>
    <property type="match status" value="1"/>
</dbReference>
<dbReference type="RefSeq" id="WP_011406361.1">
    <property type="nucleotide sequence ID" value="NZ_CATZNA010000050.1"/>
</dbReference>
<reference evidence="3 4" key="1">
    <citation type="submission" date="2017-05" db="EMBL/GenBank/DDBJ databases">
        <title>Host range expansion of the Methanosphaera genus to humans and monogastric animals involves recent and extensive reduction in genome content.</title>
        <authorList>
            <person name="Hoedt E.C."/>
            <person name="Volmer J.G."/>
            <person name="Parks D.H."/>
            <person name="Rosewarne C.P."/>
            <person name="Denman S.E."/>
            <person name="Mcsweeney C.S."/>
            <person name="O Cuiv P."/>
            <person name="Hugenholtz P."/>
            <person name="Tyson G.W."/>
            <person name="Morrison M."/>
        </authorList>
    </citation>
    <scope>NUCLEOTIDE SEQUENCE [LARGE SCALE GENOMIC DNA]</scope>
    <source>
        <strain evidence="3 4">PA5</strain>
    </source>
</reference>
<organism evidence="3 4">
    <name type="scientific">Methanosphaera stadtmanae</name>
    <dbReference type="NCBI Taxonomy" id="2317"/>
    <lineage>
        <taxon>Archaea</taxon>
        <taxon>Methanobacteriati</taxon>
        <taxon>Methanobacteriota</taxon>
        <taxon>Methanomada group</taxon>
        <taxon>Methanobacteria</taxon>
        <taxon>Methanobacteriales</taxon>
        <taxon>Methanobacteriaceae</taxon>
        <taxon>Methanosphaera</taxon>
    </lineage>
</organism>
<dbReference type="InterPro" id="IPR052395">
    <property type="entry name" value="ET_Ferredoxin"/>
</dbReference>
<dbReference type="Gene3D" id="3.30.70.20">
    <property type="match status" value="1"/>
</dbReference>
<protein>
    <submittedName>
        <fullName evidence="3">Ferredoxin</fullName>
    </submittedName>
</protein>
<comment type="cofactor">
    <cofactor evidence="1">
        <name>[4Fe-4S] cluster</name>
        <dbReference type="ChEBI" id="CHEBI:49883"/>
    </cofactor>
</comment>
<dbReference type="SUPFAM" id="SSF54862">
    <property type="entry name" value="4Fe-4S ferredoxins"/>
    <property type="match status" value="1"/>
</dbReference>
<dbReference type="GeneID" id="25392672"/>
<evidence type="ECO:0000313" key="4">
    <source>
        <dbReference type="Proteomes" id="UP000248557"/>
    </source>
</evidence>
<gene>
    <name evidence="3" type="ORF">CA615_03805</name>
</gene>